<dbReference type="InterPro" id="IPR010559">
    <property type="entry name" value="Sig_transdc_His_kin_internal"/>
</dbReference>
<keyword evidence="11 15" id="KW-1133">Transmembrane helix</keyword>
<evidence type="ECO:0000313" key="18">
    <source>
        <dbReference type="EMBL" id="SHN22398.1"/>
    </source>
</evidence>
<dbReference type="CDD" id="cd06225">
    <property type="entry name" value="HAMP"/>
    <property type="match status" value="1"/>
</dbReference>
<keyword evidence="5" id="KW-0597">Phosphoprotein</keyword>
<dbReference type="SUPFAM" id="SSF158472">
    <property type="entry name" value="HAMP domain-like"/>
    <property type="match status" value="1"/>
</dbReference>
<dbReference type="InterPro" id="IPR005467">
    <property type="entry name" value="His_kinase_dom"/>
</dbReference>
<dbReference type="Proteomes" id="UP000184184">
    <property type="component" value="Unassembled WGS sequence"/>
</dbReference>
<dbReference type="GO" id="GO:0005886">
    <property type="term" value="C:plasma membrane"/>
    <property type="evidence" value="ECO:0007669"/>
    <property type="project" value="UniProtKB-SubCell"/>
</dbReference>
<comment type="catalytic activity">
    <reaction evidence="1">
        <text>ATP + protein L-histidine = ADP + protein N-phospho-L-histidine.</text>
        <dbReference type="EC" id="2.7.13.3"/>
    </reaction>
</comment>
<keyword evidence="10" id="KW-0067">ATP-binding</keyword>
<dbReference type="RefSeq" id="WP_073202233.1">
    <property type="nucleotide sequence ID" value="NZ_FRCZ01000005.1"/>
</dbReference>
<feature type="transmembrane region" description="Helical" evidence="15">
    <location>
        <begin position="17"/>
        <end position="35"/>
    </location>
</feature>
<evidence type="ECO:0000256" key="1">
    <source>
        <dbReference type="ARBA" id="ARBA00000085"/>
    </source>
</evidence>
<dbReference type="InterPro" id="IPR043473">
    <property type="entry name" value="S2_sf_CoV"/>
</dbReference>
<feature type="domain" description="Histidine kinase" evidence="16">
    <location>
        <begin position="486"/>
        <end position="595"/>
    </location>
</feature>
<keyword evidence="6" id="KW-0808">Transferase</keyword>
<dbReference type="PANTHER" id="PTHR34220">
    <property type="entry name" value="SENSOR HISTIDINE KINASE YPDA"/>
    <property type="match status" value="1"/>
</dbReference>
<comment type="subcellular location">
    <subcellularLocation>
        <location evidence="2">Cell membrane</location>
        <topology evidence="2">Multi-pass membrane protein</topology>
    </subcellularLocation>
</comment>
<keyword evidence="7 15" id="KW-0812">Transmembrane</keyword>
<evidence type="ECO:0000256" key="14">
    <source>
        <dbReference type="SAM" id="Coils"/>
    </source>
</evidence>
<dbReference type="Pfam" id="PF00672">
    <property type="entry name" value="HAMP"/>
    <property type="match status" value="1"/>
</dbReference>
<dbReference type="Pfam" id="PF02518">
    <property type="entry name" value="HATPase_c"/>
    <property type="match status" value="1"/>
</dbReference>
<dbReference type="OrthoDB" id="9776552at2"/>
<proteinExistence type="predicted"/>
<evidence type="ECO:0000256" key="12">
    <source>
        <dbReference type="ARBA" id="ARBA00023012"/>
    </source>
</evidence>
<accession>A0A1M7PXH4</accession>
<evidence type="ECO:0000256" key="6">
    <source>
        <dbReference type="ARBA" id="ARBA00022679"/>
    </source>
</evidence>
<dbReference type="Gene3D" id="3.30.565.10">
    <property type="entry name" value="Histidine kinase-like ATPase, C-terminal domain"/>
    <property type="match status" value="1"/>
</dbReference>
<dbReference type="PROSITE" id="PS50109">
    <property type="entry name" value="HIS_KIN"/>
    <property type="match status" value="1"/>
</dbReference>
<evidence type="ECO:0000256" key="2">
    <source>
        <dbReference type="ARBA" id="ARBA00004651"/>
    </source>
</evidence>
<dbReference type="SMART" id="SM00304">
    <property type="entry name" value="HAMP"/>
    <property type="match status" value="1"/>
</dbReference>
<dbReference type="EC" id="2.7.13.3" evidence="3"/>
<feature type="domain" description="HAMP" evidence="17">
    <location>
        <begin position="323"/>
        <end position="375"/>
    </location>
</feature>
<dbReference type="PROSITE" id="PS50885">
    <property type="entry name" value="HAMP"/>
    <property type="match status" value="1"/>
</dbReference>
<keyword evidence="12" id="KW-0902">Two-component regulatory system</keyword>
<dbReference type="Gene3D" id="6.10.340.10">
    <property type="match status" value="1"/>
</dbReference>
<evidence type="ECO:0000256" key="11">
    <source>
        <dbReference type="ARBA" id="ARBA00022989"/>
    </source>
</evidence>
<dbReference type="AlphaFoldDB" id="A0A1M7PXH4"/>
<protein>
    <recommendedName>
        <fullName evidence="3">histidine kinase</fullName>
        <ecNumber evidence="3">2.7.13.3</ecNumber>
    </recommendedName>
</protein>
<name>A0A1M7PXH4_9BACI</name>
<gene>
    <name evidence="18" type="ORF">SAMN05216179_2557</name>
</gene>
<dbReference type="InterPro" id="IPR050640">
    <property type="entry name" value="Bact_2-comp_sensor_kinase"/>
</dbReference>
<keyword evidence="14" id="KW-0175">Coiled coil</keyword>
<evidence type="ECO:0000256" key="3">
    <source>
        <dbReference type="ARBA" id="ARBA00012438"/>
    </source>
</evidence>
<keyword evidence="13 15" id="KW-0472">Membrane</keyword>
<dbReference type="SUPFAM" id="SSF111474">
    <property type="entry name" value="Coronavirus S2 glycoprotein"/>
    <property type="match status" value="1"/>
</dbReference>
<dbReference type="GO" id="GO:0005524">
    <property type="term" value="F:ATP binding"/>
    <property type="evidence" value="ECO:0007669"/>
    <property type="project" value="UniProtKB-KW"/>
</dbReference>
<keyword evidence="4" id="KW-1003">Cell membrane</keyword>
<evidence type="ECO:0000256" key="13">
    <source>
        <dbReference type="ARBA" id="ARBA00023136"/>
    </source>
</evidence>
<evidence type="ECO:0000256" key="15">
    <source>
        <dbReference type="SAM" id="Phobius"/>
    </source>
</evidence>
<evidence type="ECO:0000256" key="7">
    <source>
        <dbReference type="ARBA" id="ARBA00022692"/>
    </source>
</evidence>
<evidence type="ECO:0000256" key="9">
    <source>
        <dbReference type="ARBA" id="ARBA00022777"/>
    </source>
</evidence>
<dbReference type="InterPro" id="IPR036890">
    <property type="entry name" value="HATPase_C_sf"/>
</dbReference>
<evidence type="ECO:0000313" key="19">
    <source>
        <dbReference type="Proteomes" id="UP000184184"/>
    </source>
</evidence>
<organism evidence="18 19">
    <name type="scientific">Gracilibacillus kekensis</name>
    <dbReference type="NCBI Taxonomy" id="1027249"/>
    <lineage>
        <taxon>Bacteria</taxon>
        <taxon>Bacillati</taxon>
        <taxon>Bacillota</taxon>
        <taxon>Bacilli</taxon>
        <taxon>Bacillales</taxon>
        <taxon>Bacillaceae</taxon>
        <taxon>Gracilibacillus</taxon>
    </lineage>
</organism>
<dbReference type="EMBL" id="FRCZ01000005">
    <property type="protein sequence ID" value="SHN22398.1"/>
    <property type="molecule type" value="Genomic_DNA"/>
</dbReference>
<keyword evidence="9 18" id="KW-0418">Kinase</keyword>
<evidence type="ECO:0000259" key="17">
    <source>
        <dbReference type="PROSITE" id="PS50885"/>
    </source>
</evidence>
<dbReference type="GO" id="GO:0000155">
    <property type="term" value="F:phosphorelay sensor kinase activity"/>
    <property type="evidence" value="ECO:0007669"/>
    <property type="project" value="InterPro"/>
</dbReference>
<evidence type="ECO:0000256" key="10">
    <source>
        <dbReference type="ARBA" id="ARBA00022840"/>
    </source>
</evidence>
<dbReference type="STRING" id="1027249.SAMN05216179_2557"/>
<evidence type="ECO:0000259" key="16">
    <source>
        <dbReference type="PROSITE" id="PS50109"/>
    </source>
</evidence>
<dbReference type="SUPFAM" id="SSF55874">
    <property type="entry name" value="ATPase domain of HSP90 chaperone/DNA topoisomerase II/histidine kinase"/>
    <property type="match status" value="1"/>
</dbReference>
<dbReference type="InterPro" id="IPR003660">
    <property type="entry name" value="HAMP_dom"/>
</dbReference>
<keyword evidence="19" id="KW-1185">Reference proteome</keyword>
<dbReference type="PANTHER" id="PTHR34220:SF11">
    <property type="entry name" value="SENSOR PROTEIN KINASE HPTS"/>
    <property type="match status" value="1"/>
</dbReference>
<sequence>MRQLILKLNQLTLRSRLIIAVIVCILLPWISTYFVSNYFTKDVLEERATRQAYESLSMIEVNLRSILDDVMYASNYIQFDTKFNQIMKQHQAIDPEAPQASQKIALNYIELSNQISSITDLLAPTYFTILFSNDLFYMNYSLSEFNPLELYQEPWFSELQNSNYYDTLWIGAHPNYISSDKESDPYLISVGKNLQQATQYDAFLIVSVQEKQIRSLLDNFQQDSNSEYFLTNQKGIIYSSVDESLISQNMPYDVHNNDYQIVEKKGKEYFLVSHPVSYSNWRLVSLVPYQETIGNINGITRTTILIQGALLVLFLIGLIVLVRELTKPLSELNAVTKSVEQGNLQRRAKTYGNNDIAKLGHSFNHMLDTLEEMILEIKEQEEDKRTAELEMLQAQINPHFLFNVLNAIRLQIKMNGDKESAQLIHALSSLLRMTINRNNAFIPLIEEVEIIENYMQLMNFRHQHEIELIINLKKGTKNVEVPRFFLQPLIENAVIYGYNNSQGTIVISSRIIEEGKMELQVSDDGEGIDDQVLQQLKNNIYNEKQKSTSQDSQSFNGIGIHNVYQRMKLIYGDTFDMEIYSSKGMGTNYRFYFPI</sequence>
<dbReference type="Pfam" id="PF06580">
    <property type="entry name" value="His_kinase"/>
    <property type="match status" value="1"/>
</dbReference>
<dbReference type="Gene3D" id="3.30.450.20">
    <property type="entry name" value="PAS domain"/>
    <property type="match status" value="2"/>
</dbReference>
<evidence type="ECO:0000256" key="5">
    <source>
        <dbReference type="ARBA" id="ARBA00022553"/>
    </source>
</evidence>
<keyword evidence="8" id="KW-0547">Nucleotide-binding</keyword>
<evidence type="ECO:0000256" key="4">
    <source>
        <dbReference type="ARBA" id="ARBA00022475"/>
    </source>
</evidence>
<evidence type="ECO:0000256" key="8">
    <source>
        <dbReference type="ARBA" id="ARBA00022741"/>
    </source>
</evidence>
<feature type="coiled-coil region" evidence="14">
    <location>
        <begin position="363"/>
        <end position="397"/>
    </location>
</feature>
<reference evidence="18 19" key="1">
    <citation type="submission" date="2016-11" db="EMBL/GenBank/DDBJ databases">
        <authorList>
            <person name="Jaros S."/>
            <person name="Januszkiewicz K."/>
            <person name="Wedrychowicz H."/>
        </authorList>
    </citation>
    <scope>NUCLEOTIDE SEQUENCE [LARGE SCALE GENOMIC DNA]</scope>
    <source>
        <strain evidence="18 19">CGMCC 1.10681</strain>
    </source>
</reference>
<dbReference type="InterPro" id="IPR003594">
    <property type="entry name" value="HATPase_dom"/>
</dbReference>